<proteinExistence type="predicted"/>
<dbReference type="PROSITE" id="PS50887">
    <property type="entry name" value="GGDEF"/>
    <property type="match status" value="2"/>
</dbReference>
<reference evidence="4 5" key="1">
    <citation type="journal article" date="2019" name="Int. J. Syst. Evol. Microbiol.">
        <title>The Global Catalogue of Microorganisms (GCM) 10K type strain sequencing project: providing services to taxonomists for standard genome sequencing and annotation.</title>
        <authorList>
            <consortium name="The Broad Institute Genomics Platform"/>
            <consortium name="The Broad Institute Genome Sequencing Center for Infectious Disease"/>
            <person name="Wu L."/>
            <person name="Ma J."/>
        </authorList>
    </citation>
    <scope>NUCLEOTIDE SEQUENCE [LARGE SCALE GENOMIC DNA]</scope>
    <source>
        <strain evidence="4 5">JCM 15503</strain>
    </source>
</reference>
<dbReference type="InterPro" id="IPR029787">
    <property type="entry name" value="Nucleotide_cyclase"/>
</dbReference>
<dbReference type="InterPro" id="IPR050469">
    <property type="entry name" value="Diguanylate_Cyclase"/>
</dbReference>
<evidence type="ECO:0000313" key="4">
    <source>
        <dbReference type="EMBL" id="GAA0742993.1"/>
    </source>
</evidence>
<feature type="domain" description="GGDEF" evidence="3">
    <location>
        <begin position="237"/>
        <end position="372"/>
    </location>
</feature>
<dbReference type="Pfam" id="PF00990">
    <property type="entry name" value="GGDEF"/>
    <property type="match status" value="2"/>
</dbReference>
<dbReference type="InterPro" id="IPR000160">
    <property type="entry name" value="GGDEF_dom"/>
</dbReference>
<comment type="caution">
    <text evidence="4">The sequence shown here is derived from an EMBL/GenBank/DDBJ whole genome shotgun (WGS) entry which is preliminary data.</text>
</comment>
<evidence type="ECO:0000256" key="1">
    <source>
        <dbReference type="ARBA" id="ARBA00012528"/>
    </source>
</evidence>
<keyword evidence="5" id="KW-1185">Reference proteome</keyword>
<dbReference type="SMART" id="SM00267">
    <property type="entry name" value="GGDEF"/>
    <property type="match status" value="2"/>
</dbReference>
<evidence type="ECO:0000259" key="3">
    <source>
        <dbReference type="PROSITE" id="PS50887"/>
    </source>
</evidence>
<accession>A0ABN1JMX3</accession>
<name>A0ABN1JMX3_9BURK</name>
<dbReference type="PANTHER" id="PTHR45138:SF9">
    <property type="entry name" value="DIGUANYLATE CYCLASE DGCM-RELATED"/>
    <property type="match status" value="1"/>
</dbReference>
<feature type="domain" description="GGDEF" evidence="3">
    <location>
        <begin position="55"/>
        <end position="183"/>
    </location>
</feature>
<dbReference type="EC" id="2.7.7.65" evidence="1"/>
<comment type="catalytic activity">
    <reaction evidence="2">
        <text>2 GTP = 3',3'-c-di-GMP + 2 diphosphate</text>
        <dbReference type="Rhea" id="RHEA:24898"/>
        <dbReference type="ChEBI" id="CHEBI:33019"/>
        <dbReference type="ChEBI" id="CHEBI:37565"/>
        <dbReference type="ChEBI" id="CHEBI:58805"/>
        <dbReference type="EC" id="2.7.7.65"/>
    </reaction>
</comment>
<dbReference type="RefSeq" id="WP_170201077.1">
    <property type="nucleotide sequence ID" value="NZ_BAAAEW010000004.1"/>
</dbReference>
<dbReference type="EMBL" id="BAAAEW010000004">
    <property type="protein sequence ID" value="GAA0742993.1"/>
    <property type="molecule type" value="Genomic_DNA"/>
</dbReference>
<dbReference type="Proteomes" id="UP001500279">
    <property type="component" value="Unassembled WGS sequence"/>
</dbReference>
<dbReference type="PANTHER" id="PTHR45138">
    <property type="entry name" value="REGULATORY COMPONENTS OF SENSORY TRANSDUCTION SYSTEM"/>
    <property type="match status" value="1"/>
</dbReference>
<dbReference type="CDD" id="cd01949">
    <property type="entry name" value="GGDEF"/>
    <property type="match status" value="2"/>
</dbReference>
<evidence type="ECO:0000313" key="5">
    <source>
        <dbReference type="Proteomes" id="UP001500279"/>
    </source>
</evidence>
<sequence length="376" mass="40180">MLHRLWRRLWRRQDASGTQDPSHVLARAAFEDVLTGLPTRHVAFERILEARRAGVRGLAAMADLDHFKQLNDSFGHTAGDEVLRVTAERLQQALPDGGWVARMGGEEFCIFLPGLTQAEAVAWLNAANARLSAPMDLISAKVSASFGVTSFVGQSPDNLMSACDLAMYAAKARGRNQVVVFDDDTRAVATSRRELAATVAELQQRNQALLDEARTDALTGLRNRRALDEALATAEADQIAVAFLDIDHFGEFNHLHTDTAGDAALRAVAAAVQATIRQEDQAFRKGGEELVVLLHAADPGAALAVAQRLRQAVQALAIPHAGSPTAAVLTITVGVAHASAKRSVQQTLEAAAALAMAAKRNAQRNQVHAEPLPGAG</sequence>
<gene>
    <name evidence="4" type="ORF">GCM10009107_07070</name>
</gene>
<dbReference type="NCBIfam" id="TIGR00254">
    <property type="entry name" value="GGDEF"/>
    <property type="match status" value="2"/>
</dbReference>
<evidence type="ECO:0000256" key="2">
    <source>
        <dbReference type="ARBA" id="ARBA00034247"/>
    </source>
</evidence>
<organism evidence="4 5">
    <name type="scientific">Ideonella azotifigens</name>
    <dbReference type="NCBI Taxonomy" id="513160"/>
    <lineage>
        <taxon>Bacteria</taxon>
        <taxon>Pseudomonadati</taxon>
        <taxon>Pseudomonadota</taxon>
        <taxon>Betaproteobacteria</taxon>
        <taxon>Burkholderiales</taxon>
        <taxon>Sphaerotilaceae</taxon>
        <taxon>Ideonella</taxon>
    </lineage>
</organism>
<dbReference type="InterPro" id="IPR043128">
    <property type="entry name" value="Rev_trsase/Diguanyl_cyclase"/>
</dbReference>
<dbReference type="Gene3D" id="3.30.70.270">
    <property type="match status" value="2"/>
</dbReference>
<dbReference type="SUPFAM" id="SSF55073">
    <property type="entry name" value="Nucleotide cyclase"/>
    <property type="match status" value="2"/>
</dbReference>
<protein>
    <recommendedName>
        <fullName evidence="1">diguanylate cyclase</fullName>
        <ecNumber evidence="1">2.7.7.65</ecNumber>
    </recommendedName>
</protein>